<dbReference type="Gene3D" id="2.60.120.260">
    <property type="entry name" value="Galactose-binding domain-like"/>
    <property type="match status" value="1"/>
</dbReference>
<dbReference type="PANTHER" id="PTHR39083">
    <property type="entry name" value="CYCLIC DI-GMP-BINDING PROTEIN"/>
    <property type="match status" value="1"/>
</dbReference>
<evidence type="ECO:0000256" key="2">
    <source>
        <dbReference type="ARBA" id="ARBA00022475"/>
    </source>
</evidence>
<accession>A0A0U9I9J5</accession>
<keyword evidence="7" id="KW-1185">Reference proteome</keyword>
<comment type="subcellular location">
    <subcellularLocation>
        <location evidence="1">Cell membrane</location>
        <topology evidence="1">Single-pass membrane protein</topology>
    </subcellularLocation>
</comment>
<evidence type="ECO:0000256" key="3">
    <source>
        <dbReference type="ARBA" id="ARBA00022692"/>
    </source>
</evidence>
<dbReference type="RefSeq" id="WP_059176062.1">
    <property type="nucleotide sequence ID" value="NZ_BCNO01000001.1"/>
</dbReference>
<dbReference type="EMBL" id="BCNO01000001">
    <property type="protein sequence ID" value="GAQ94630.1"/>
    <property type="molecule type" value="Genomic_DNA"/>
</dbReference>
<keyword evidence="3" id="KW-0812">Transmembrane</keyword>
<dbReference type="GO" id="GO:0005886">
    <property type="term" value="C:plasma membrane"/>
    <property type="evidence" value="ECO:0007669"/>
    <property type="project" value="UniProtKB-SubCell"/>
</dbReference>
<sequence length="262" mass="29425">MERIRIFKVILILSILCIILSSTTVYSQENFKLNVPFSKLVPVNTTTLMGSSNHIKVKIPIPERWQVKSAVLNLSYVNSSALLQNRSRLVVWLNEHPIAQITLNPQLPQGKASINLPINLLKKGYNELNFTVAHHYTLECEDPSSPELWTTLEFDKSSFDFDISLKKVPENLSAISDFLFDSKIFGKNEVNIVIGDKKEETLEMASIVASSIALRFEYRAVNFTISDSIKKGVDNVILGNGEFVKSLTGDVLEKGSILKIIR</sequence>
<gene>
    <name evidence="6" type="ORF">TAGGR_1815</name>
</gene>
<protein>
    <submittedName>
        <fullName evidence="6">Cellulose synthase subunit</fullName>
    </submittedName>
</protein>
<dbReference type="Pfam" id="PF03170">
    <property type="entry name" value="BcsB"/>
    <property type="match status" value="1"/>
</dbReference>
<dbReference type="PANTHER" id="PTHR39083:SF1">
    <property type="entry name" value="CYCLIC DI-GMP-BINDING PROTEIN"/>
    <property type="match status" value="1"/>
</dbReference>
<reference evidence="7" key="1">
    <citation type="submission" date="2016-01" db="EMBL/GenBank/DDBJ databases">
        <title>Draft genome sequence of Thermodesulfovibrio aggregans strain TGE-P1.</title>
        <authorList>
            <person name="Sekiguchi Y."/>
            <person name="Ohashi A."/>
            <person name="Matsuura N."/>
            <person name="Tourlousse M.D."/>
        </authorList>
    </citation>
    <scope>NUCLEOTIDE SEQUENCE [LARGE SCALE GENOMIC DNA]</scope>
    <source>
        <strain evidence="7">TGE-P1</strain>
    </source>
</reference>
<proteinExistence type="predicted"/>
<dbReference type="Proteomes" id="UP000054976">
    <property type="component" value="Unassembled WGS sequence"/>
</dbReference>
<comment type="caution">
    <text evidence="6">The sequence shown here is derived from an EMBL/GenBank/DDBJ whole genome shotgun (WGS) entry which is preliminary data.</text>
</comment>
<organism evidence="6 7">
    <name type="scientific">Thermodesulfovibrio aggregans</name>
    <dbReference type="NCBI Taxonomy" id="86166"/>
    <lineage>
        <taxon>Bacteria</taxon>
        <taxon>Pseudomonadati</taxon>
        <taxon>Nitrospirota</taxon>
        <taxon>Thermodesulfovibrionia</taxon>
        <taxon>Thermodesulfovibrionales</taxon>
        <taxon>Thermodesulfovibrionaceae</taxon>
        <taxon>Thermodesulfovibrio</taxon>
    </lineage>
</organism>
<keyword evidence="4" id="KW-1133">Transmembrane helix</keyword>
<dbReference type="GO" id="GO:0006011">
    <property type="term" value="P:UDP-alpha-D-glucose metabolic process"/>
    <property type="evidence" value="ECO:0007669"/>
    <property type="project" value="InterPro"/>
</dbReference>
<dbReference type="AlphaFoldDB" id="A0A0U9I9J5"/>
<evidence type="ECO:0000313" key="6">
    <source>
        <dbReference type="EMBL" id="GAQ94630.1"/>
    </source>
</evidence>
<dbReference type="STRING" id="86166.TAGGR_1815"/>
<evidence type="ECO:0000256" key="1">
    <source>
        <dbReference type="ARBA" id="ARBA00004162"/>
    </source>
</evidence>
<evidence type="ECO:0000256" key="4">
    <source>
        <dbReference type="ARBA" id="ARBA00022989"/>
    </source>
</evidence>
<evidence type="ECO:0000256" key="5">
    <source>
        <dbReference type="ARBA" id="ARBA00023136"/>
    </source>
</evidence>
<dbReference type="OrthoDB" id="9806702at2"/>
<name>A0A0U9I9J5_9BACT</name>
<evidence type="ECO:0000313" key="7">
    <source>
        <dbReference type="Proteomes" id="UP000054976"/>
    </source>
</evidence>
<keyword evidence="5" id="KW-0472">Membrane</keyword>
<keyword evidence="2" id="KW-1003">Cell membrane</keyword>
<dbReference type="InterPro" id="IPR018513">
    <property type="entry name" value="Cell_synthase_bac"/>
</dbReference>